<evidence type="ECO:0000259" key="8">
    <source>
        <dbReference type="Pfam" id="PF01794"/>
    </source>
</evidence>
<dbReference type="GO" id="GO:0010181">
    <property type="term" value="F:FMN binding"/>
    <property type="evidence" value="ECO:0007669"/>
    <property type="project" value="UniProtKB-UniRule"/>
</dbReference>
<dbReference type="GO" id="GO:0009055">
    <property type="term" value="F:electron transfer activity"/>
    <property type="evidence" value="ECO:0007669"/>
    <property type="project" value="UniProtKB-UniRule"/>
</dbReference>
<organism evidence="9 10">
    <name type="scientific">Sphingobium cloacae</name>
    <dbReference type="NCBI Taxonomy" id="120107"/>
    <lineage>
        <taxon>Bacteria</taxon>
        <taxon>Pseudomonadati</taxon>
        <taxon>Pseudomonadota</taxon>
        <taxon>Alphaproteobacteria</taxon>
        <taxon>Sphingomonadales</taxon>
        <taxon>Sphingomonadaceae</taxon>
        <taxon>Sphingobium</taxon>
    </lineage>
</organism>
<keyword evidence="3 7" id="KW-0812">Transmembrane</keyword>
<comment type="cofactor">
    <cofactor evidence="7">
        <name>heme b</name>
        <dbReference type="ChEBI" id="CHEBI:60344"/>
    </cofactor>
    <text evidence="7">Binds 1 heme b (iron(II)-protoporphyrin IX) group per subunit.</text>
</comment>
<comment type="cofactor">
    <cofactor evidence="7">
        <name>FMN</name>
        <dbReference type="ChEBI" id="CHEBI:58210"/>
    </cofactor>
    <text evidence="7">Binds 1 FMN per subunit.</text>
</comment>
<feature type="transmembrane region" description="Helical" evidence="7">
    <location>
        <begin position="156"/>
        <end position="174"/>
    </location>
</feature>
<keyword evidence="5 7" id="KW-0408">Iron</keyword>
<keyword evidence="7" id="KW-0285">Flavoprotein</keyword>
<comment type="function">
    <text evidence="7">Part of the MsrPQ system that repairs oxidized periplasmic proteins containing methionine sulfoxide residues (Met-O), using respiratory chain electrons. Thus protects these proteins from oxidative-stress damage caused by reactive species of oxygen and chlorine generated by the host defense mechanisms. MsrPQ is essential for the maintenance of envelope integrity under bleach stress, rescuing a wide series of structurally unrelated periplasmic proteins from methionine oxidation. MsrQ provides electrons for reduction to the reductase catalytic subunit MsrP, using the quinone pool of the respiratory chain.</text>
</comment>
<dbReference type="GO" id="GO:0005886">
    <property type="term" value="C:plasma membrane"/>
    <property type="evidence" value="ECO:0007669"/>
    <property type="project" value="UniProtKB-SubCell"/>
</dbReference>
<dbReference type="AlphaFoldDB" id="A0A1E1F673"/>
<keyword evidence="10" id="KW-1185">Reference proteome</keyword>
<dbReference type="GO" id="GO:0046872">
    <property type="term" value="F:metal ion binding"/>
    <property type="evidence" value="ECO:0007669"/>
    <property type="project" value="UniProtKB-KW"/>
</dbReference>
<keyword evidence="4 7" id="KW-1133">Transmembrane helix</keyword>
<evidence type="ECO:0000256" key="5">
    <source>
        <dbReference type="ARBA" id="ARBA00023004"/>
    </source>
</evidence>
<dbReference type="Pfam" id="PF01794">
    <property type="entry name" value="Ferric_reduct"/>
    <property type="match status" value="1"/>
</dbReference>
<comment type="similarity">
    <text evidence="7">Belongs to the MsrQ family.</text>
</comment>
<keyword evidence="7" id="KW-0288">FMN</keyword>
<evidence type="ECO:0000256" key="4">
    <source>
        <dbReference type="ARBA" id="ARBA00022989"/>
    </source>
</evidence>
<keyword evidence="7" id="KW-0349">Heme</keyword>
<reference evidence="9 10" key="1">
    <citation type="submission" date="2016-10" db="EMBL/GenBank/DDBJ databases">
        <title>Complete Genome Sequence of the Nonylphenol-Degrading Bacterium Sphingobium cloacae JCM 10874T.</title>
        <authorList>
            <person name="Ootsuka M."/>
            <person name="Nishizawa T."/>
            <person name="Ohta H."/>
        </authorList>
    </citation>
    <scope>NUCLEOTIDE SEQUENCE [LARGE SCALE GENOMIC DNA]</scope>
    <source>
        <strain evidence="9 10">JCM 10874</strain>
    </source>
</reference>
<evidence type="ECO:0000256" key="1">
    <source>
        <dbReference type="ARBA" id="ARBA00004141"/>
    </source>
</evidence>
<dbReference type="GO" id="GO:0030091">
    <property type="term" value="P:protein repair"/>
    <property type="evidence" value="ECO:0007669"/>
    <property type="project" value="UniProtKB-UniRule"/>
</dbReference>
<evidence type="ECO:0000256" key="7">
    <source>
        <dbReference type="HAMAP-Rule" id="MF_01207"/>
    </source>
</evidence>
<comment type="caution">
    <text evidence="7">Lacks conserved residue(s) required for the propagation of feature annotation.</text>
</comment>
<evidence type="ECO:0000256" key="6">
    <source>
        <dbReference type="ARBA" id="ARBA00023136"/>
    </source>
</evidence>
<dbReference type="InterPro" id="IPR022837">
    <property type="entry name" value="MsrQ-like"/>
</dbReference>
<dbReference type="HAMAP" id="MF_01207">
    <property type="entry name" value="MsrQ"/>
    <property type="match status" value="1"/>
</dbReference>
<feature type="domain" description="Ferric oxidoreductase" evidence="8">
    <location>
        <begin position="50"/>
        <end position="164"/>
    </location>
</feature>
<feature type="transmembrane region" description="Helical" evidence="7">
    <location>
        <begin position="180"/>
        <end position="196"/>
    </location>
</feature>
<dbReference type="RefSeq" id="WP_066521138.1">
    <property type="nucleotide sequence ID" value="NZ_AP017655.1"/>
</dbReference>
<evidence type="ECO:0000256" key="3">
    <source>
        <dbReference type="ARBA" id="ARBA00022692"/>
    </source>
</evidence>
<feature type="transmembrane region" description="Helical" evidence="7">
    <location>
        <begin position="83"/>
        <end position="101"/>
    </location>
</feature>
<keyword evidence="7" id="KW-1003">Cell membrane</keyword>
<name>A0A1E1F673_9SPHN</name>
<gene>
    <name evidence="7" type="primary">msrQ</name>
    <name evidence="9" type="ORF">SCLO_1028810</name>
</gene>
<keyword evidence="2 7" id="KW-0813">Transport</keyword>
<dbReference type="KEGG" id="sclo:SCLO_1028810"/>
<keyword evidence="7" id="KW-0249">Electron transport</keyword>
<dbReference type="Proteomes" id="UP000218272">
    <property type="component" value="Chromosome SCLO_1"/>
</dbReference>
<evidence type="ECO:0000313" key="9">
    <source>
        <dbReference type="EMBL" id="BAV65921.1"/>
    </source>
</evidence>
<keyword evidence="7" id="KW-0479">Metal-binding</keyword>
<sequence length="207" mass="23328">MAAAITGGRAHRIESACIWILCAAPLLLLVLQGLTGGLTANPIEFVLRELGVWALRFLCITLAISPLAQGAGWSRPMRYRRRIGLWAFAYACLHLLTYVAVDQEFDWPSILKDIAKRPYITIGMAAFLLLVPLAVTSINRVRRKMRPRSWRRLHRAVYPIAAMGVVHYYLLVKADHRDPLFYAVVVALLLAARFMPKRRARPARAQG</sequence>
<dbReference type="GO" id="GO:0016679">
    <property type="term" value="F:oxidoreductase activity, acting on diphenols and related substances as donors"/>
    <property type="evidence" value="ECO:0007669"/>
    <property type="project" value="TreeGrafter"/>
</dbReference>
<protein>
    <recommendedName>
        <fullName evidence="7">Protein-methionine-sulfoxide reductase heme-binding subunit MsrQ</fullName>
    </recommendedName>
    <alternativeName>
        <fullName evidence="7">Flavocytochrome MsrQ</fullName>
    </alternativeName>
</protein>
<dbReference type="EMBL" id="AP017655">
    <property type="protein sequence ID" value="BAV65921.1"/>
    <property type="molecule type" value="Genomic_DNA"/>
</dbReference>
<evidence type="ECO:0000313" key="10">
    <source>
        <dbReference type="Proteomes" id="UP000218272"/>
    </source>
</evidence>
<evidence type="ECO:0000256" key="2">
    <source>
        <dbReference type="ARBA" id="ARBA00022448"/>
    </source>
</evidence>
<dbReference type="PANTHER" id="PTHR36964:SF1">
    <property type="entry name" value="PROTEIN-METHIONINE-SULFOXIDE REDUCTASE HEME-BINDING SUBUNIT MSRQ"/>
    <property type="match status" value="1"/>
</dbReference>
<dbReference type="PANTHER" id="PTHR36964">
    <property type="entry name" value="PROTEIN-METHIONINE-SULFOXIDE REDUCTASE HEME-BINDING SUBUNIT MSRQ"/>
    <property type="match status" value="1"/>
</dbReference>
<proteinExistence type="inferred from homology"/>
<keyword evidence="6 7" id="KW-0472">Membrane</keyword>
<feature type="transmembrane region" description="Helical" evidence="7">
    <location>
        <begin position="50"/>
        <end position="71"/>
    </location>
</feature>
<dbReference type="GO" id="GO:0020037">
    <property type="term" value="F:heme binding"/>
    <property type="evidence" value="ECO:0007669"/>
    <property type="project" value="UniProtKB-UniRule"/>
</dbReference>
<dbReference type="InterPro" id="IPR013130">
    <property type="entry name" value="Fe3_Rdtase_TM_dom"/>
</dbReference>
<comment type="subcellular location">
    <subcellularLocation>
        <location evidence="7">Cell membrane</location>
        <topology evidence="7">Multi-pass membrane protein</topology>
    </subcellularLocation>
    <subcellularLocation>
        <location evidence="1">Membrane</location>
        <topology evidence="1">Multi-pass membrane protein</topology>
    </subcellularLocation>
</comment>
<comment type="subunit">
    <text evidence="7">Heterodimer of a catalytic subunit (MsrP) and a heme-binding subunit (MsrQ).</text>
</comment>
<feature type="transmembrane region" description="Helical" evidence="7">
    <location>
        <begin position="117"/>
        <end position="135"/>
    </location>
</feature>
<accession>A0A1E1F673</accession>
<dbReference type="OrthoDB" id="9788328at2"/>